<dbReference type="AlphaFoldDB" id="A0AAV3ZFP0"/>
<name>A0AAV3ZFP0_9GAST</name>
<accession>A0AAV3ZFP0</accession>
<protein>
    <submittedName>
        <fullName evidence="1">Uncharacterized protein</fullName>
    </submittedName>
</protein>
<gene>
    <name evidence="1" type="ORF">PoB_001981700</name>
</gene>
<keyword evidence="2" id="KW-1185">Reference proteome</keyword>
<organism evidence="1 2">
    <name type="scientific">Plakobranchus ocellatus</name>
    <dbReference type="NCBI Taxonomy" id="259542"/>
    <lineage>
        <taxon>Eukaryota</taxon>
        <taxon>Metazoa</taxon>
        <taxon>Spiralia</taxon>
        <taxon>Lophotrochozoa</taxon>
        <taxon>Mollusca</taxon>
        <taxon>Gastropoda</taxon>
        <taxon>Heterobranchia</taxon>
        <taxon>Euthyneura</taxon>
        <taxon>Panpulmonata</taxon>
        <taxon>Sacoglossa</taxon>
        <taxon>Placobranchoidea</taxon>
        <taxon>Plakobranchidae</taxon>
        <taxon>Plakobranchus</taxon>
    </lineage>
</organism>
<proteinExistence type="predicted"/>
<dbReference type="PANTHER" id="PTHR47018">
    <property type="entry name" value="CXC DOMAIN-CONTAINING PROTEIN-RELATED"/>
    <property type="match status" value="1"/>
</dbReference>
<evidence type="ECO:0000313" key="1">
    <source>
        <dbReference type="EMBL" id="GFN93311.1"/>
    </source>
</evidence>
<sequence length="139" mass="15278">MSVGLHAADVSSLGPERVAVGGVGAAVTGERWTTRLTRICMNHQNYAKYLSVYYIMLVNLPQQSKDLLQANGFSLSRSDRPASRTAADMTMEQTINKHAKPSGGIVGFSRSQPAYYTWCVTRHNSAQYVSATYQMANIE</sequence>
<dbReference type="EMBL" id="BLXT01002329">
    <property type="protein sequence ID" value="GFN93311.1"/>
    <property type="molecule type" value="Genomic_DNA"/>
</dbReference>
<reference evidence="1 2" key="1">
    <citation type="journal article" date="2021" name="Elife">
        <title>Chloroplast acquisition without the gene transfer in kleptoplastic sea slugs, Plakobranchus ocellatus.</title>
        <authorList>
            <person name="Maeda T."/>
            <person name="Takahashi S."/>
            <person name="Yoshida T."/>
            <person name="Shimamura S."/>
            <person name="Takaki Y."/>
            <person name="Nagai Y."/>
            <person name="Toyoda A."/>
            <person name="Suzuki Y."/>
            <person name="Arimoto A."/>
            <person name="Ishii H."/>
            <person name="Satoh N."/>
            <person name="Nishiyama T."/>
            <person name="Hasebe M."/>
            <person name="Maruyama T."/>
            <person name="Minagawa J."/>
            <person name="Obokata J."/>
            <person name="Shigenobu S."/>
        </authorList>
    </citation>
    <scope>NUCLEOTIDE SEQUENCE [LARGE SCALE GENOMIC DNA]</scope>
</reference>
<comment type="caution">
    <text evidence="1">The sequence shown here is derived from an EMBL/GenBank/DDBJ whole genome shotgun (WGS) entry which is preliminary data.</text>
</comment>
<dbReference type="PANTHER" id="PTHR47018:SF3">
    <property type="entry name" value="MYCBP-ASSOCIATED PROTEIN"/>
    <property type="match status" value="1"/>
</dbReference>
<evidence type="ECO:0000313" key="2">
    <source>
        <dbReference type="Proteomes" id="UP000735302"/>
    </source>
</evidence>
<dbReference type="Proteomes" id="UP000735302">
    <property type="component" value="Unassembled WGS sequence"/>
</dbReference>